<dbReference type="OrthoDB" id="5358702at2759"/>
<dbReference type="Gene3D" id="1.25.40.120">
    <property type="entry name" value="Protein prenylyltransferase"/>
    <property type="match status" value="1"/>
</dbReference>
<keyword evidence="3" id="KW-0808">Transferase</keyword>
<dbReference type="GO" id="GO:0008318">
    <property type="term" value="F:protein prenyltransferase activity"/>
    <property type="evidence" value="ECO:0007669"/>
    <property type="project" value="InterPro"/>
</dbReference>
<organism evidence="5 6">
    <name type="scientific">Stachybotrys chartarum (strain CBS 109288 / IBT 7711)</name>
    <name type="common">Toxic black mold</name>
    <name type="synonym">Stilbospora chartarum</name>
    <dbReference type="NCBI Taxonomy" id="1280523"/>
    <lineage>
        <taxon>Eukaryota</taxon>
        <taxon>Fungi</taxon>
        <taxon>Dikarya</taxon>
        <taxon>Ascomycota</taxon>
        <taxon>Pezizomycotina</taxon>
        <taxon>Sordariomycetes</taxon>
        <taxon>Hypocreomycetidae</taxon>
        <taxon>Hypocreales</taxon>
        <taxon>Stachybotryaceae</taxon>
        <taxon>Stachybotrys</taxon>
    </lineage>
</organism>
<evidence type="ECO:0000256" key="2">
    <source>
        <dbReference type="ARBA" id="ARBA00022602"/>
    </source>
</evidence>
<accession>A0A084B5A4</accession>
<evidence type="ECO:0000256" key="4">
    <source>
        <dbReference type="ARBA" id="ARBA00022737"/>
    </source>
</evidence>
<dbReference type="Proteomes" id="UP000028045">
    <property type="component" value="Unassembled WGS sequence"/>
</dbReference>
<gene>
    <name evidence="5" type="ORF">S7711_02520</name>
</gene>
<dbReference type="SUPFAM" id="SSF48439">
    <property type="entry name" value="Protein prenylyltransferase"/>
    <property type="match status" value="1"/>
</dbReference>
<dbReference type="PANTHER" id="PTHR11129:SF3">
    <property type="entry name" value="PROTEIN PRENYLTRANSFERASE ALPHA SUBUNIT REPEAT-CONTAINING PROTEIN 1"/>
    <property type="match status" value="1"/>
</dbReference>
<sequence length="324" mass="37360">MSRALDAKTKEALEHGDHGKVFEDISKALSQSFDDLLEIEFLGRSHAVNLDASLLQDGNALAVPKIRIIQAFLVANRLSKRGNWVSDEEALKATAIMLLMDPEHLTAANIRKRVLSKIMLLQQDTEKSLRREKYFVDSLLTSRLHRHTKSPTLWSHRRWLMSQFRHLGFRVDVVDDFKKVILISAERHPRNYYAWCEARSLVNLDSVVWDQMLNESILLEVERWCLSHHDDISGWSFLLYMLGGSDQASPTVAKIIGLAESFHWKNESVWYFLRNVTTKEKVSASVRSETKRICESLRQSTEENSIERRALDQALDCFSRSDGF</sequence>
<reference evidence="5 6" key="1">
    <citation type="journal article" date="2014" name="BMC Genomics">
        <title>Comparative genome sequencing reveals chemotype-specific gene clusters in the toxigenic black mold Stachybotrys.</title>
        <authorList>
            <person name="Semeiks J."/>
            <person name="Borek D."/>
            <person name="Otwinowski Z."/>
            <person name="Grishin N.V."/>
        </authorList>
    </citation>
    <scope>NUCLEOTIDE SEQUENCE [LARGE SCALE GENOMIC DNA]</scope>
    <source>
        <strain evidence="6">CBS 109288 / IBT 7711</strain>
    </source>
</reference>
<name>A0A084B5A4_STACB</name>
<dbReference type="GO" id="GO:0005737">
    <property type="term" value="C:cytoplasm"/>
    <property type="evidence" value="ECO:0007669"/>
    <property type="project" value="TreeGrafter"/>
</dbReference>
<evidence type="ECO:0000256" key="3">
    <source>
        <dbReference type="ARBA" id="ARBA00022679"/>
    </source>
</evidence>
<keyword evidence="6" id="KW-1185">Reference proteome</keyword>
<dbReference type="AlphaFoldDB" id="A0A084B5A4"/>
<keyword evidence="2" id="KW-0637">Prenyltransferase</keyword>
<evidence type="ECO:0000313" key="6">
    <source>
        <dbReference type="Proteomes" id="UP000028045"/>
    </source>
</evidence>
<evidence type="ECO:0000256" key="1">
    <source>
        <dbReference type="ARBA" id="ARBA00006734"/>
    </source>
</evidence>
<comment type="similarity">
    <text evidence="1">Belongs to the protein prenyltransferase subunit alpha family.</text>
</comment>
<dbReference type="EMBL" id="KL648018">
    <property type="protein sequence ID" value="KEY72733.1"/>
    <property type="molecule type" value="Genomic_DNA"/>
</dbReference>
<protein>
    <submittedName>
        <fullName evidence="5">Uncharacterized protein</fullName>
    </submittedName>
</protein>
<dbReference type="InterPro" id="IPR002088">
    <property type="entry name" value="Prenyl_trans_a"/>
</dbReference>
<proteinExistence type="inferred from homology"/>
<evidence type="ECO:0000313" key="5">
    <source>
        <dbReference type="EMBL" id="KEY72733.1"/>
    </source>
</evidence>
<dbReference type="PANTHER" id="PTHR11129">
    <property type="entry name" value="PROTEIN FARNESYLTRANSFERASE ALPHA SUBUNIT/RAB GERANYLGERANYL TRANSFERASE ALPHA SUBUNIT"/>
    <property type="match status" value="1"/>
</dbReference>
<keyword evidence="4" id="KW-0677">Repeat</keyword>
<dbReference type="Pfam" id="PF01239">
    <property type="entry name" value="PPTA"/>
    <property type="match status" value="1"/>
</dbReference>
<dbReference type="HOGENOM" id="CLU_044597_1_0_1"/>